<dbReference type="Proteomes" id="UP001175227">
    <property type="component" value="Unassembled WGS sequence"/>
</dbReference>
<dbReference type="EMBL" id="JAUEPR010000021">
    <property type="protein sequence ID" value="KAK0476121.1"/>
    <property type="molecule type" value="Genomic_DNA"/>
</dbReference>
<comment type="caution">
    <text evidence="2">The sequence shown here is derived from an EMBL/GenBank/DDBJ whole genome shotgun (WGS) entry which is preliminary data.</text>
</comment>
<keyword evidence="3" id="KW-1185">Reference proteome</keyword>
<evidence type="ECO:0000313" key="2">
    <source>
        <dbReference type="EMBL" id="KAK0476121.1"/>
    </source>
</evidence>
<name>A0AA39P2G9_9AGAR</name>
<evidence type="ECO:0000256" key="1">
    <source>
        <dbReference type="SAM" id="SignalP"/>
    </source>
</evidence>
<sequence length="288" mass="32085">MISKQLPDLIVLLIILKLKRALGEGGCDALIQASYSALNYWNDDSLASIRDKCCCTTFILAGGKPYHVILGVVWTDKFIVQRHTDLILYKLARVFTTLGECHKILDHYYEDIYDRRDSIKSLVSASNGTTKFEYGDALENDPATVTFLAKTTTGKPCPLVIKFVDRSGVETLSPPCGVSRCADLYIGPWRMVVMEYIDGRTAQQVPRDQWPTSAYNDVKAALNELHKANHVFGDLCLPNVMFNAGEVCYPKGLSSAVSWPKGVTDFAPIEKEHDEAMLEAYFSVKSID</sequence>
<dbReference type="SUPFAM" id="SSF56112">
    <property type="entry name" value="Protein kinase-like (PK-like)"/>
    <property type="match status" value="1"/>
</dbReference>
<organism evidence="2 3">
    <name type="scientific">Armillaria novae-zelandiae</name>
    <dbReference type="NCBI Taxonomy" id="153914"/>
    <lineage>
        <taxon>Eukaryota</taxon>
        <taxon>Fungi</taxon>
        <taxon>Dikarya</taxon>
        <taxon>Basidiomycota</taxon>
        <taxon>Agaricomycotina</taxon>
        <taxon>Agaricomycetes</taxon>
        <taxon>Agaricomycetidae</taxon>
        <taxon>Agaricales</taxon>
        <taxon>Marasmiineae</taxon>
        <taxon>Physalacriaceae</taxon>
        <taxon>Armillaria</taxon>
    </lineage>
</organism>
<dbReference type="InterPro" id="IPR011009">
    <property type="entry name" value="Kinase-like_dom_sf"/>
</dbReference>
<feature type="chain" id="PRO_5041386251" description="Aminoglycoside phosphotransferase domain-containing protein" evidence="1">
    <location>
        <begin position="24"/>
        <end position="288"/>
    </location>
</feature>
<dbReference type="AlphaFoldDB" id="A0AA39P2G9"/>
<keyword evidence="1" id="KW-0732">Signal</keyword>
<reference evidence="2" key="1">
    <citation type="submission" date="2023-06" db="EMBL/GenBank/DDBJ databases">
        <authorList>
            <consortium name="Lawrence Berkeley National Laboratory"/>
            <person name="Ahrendt S."/>
            <person name="Sahu N."/>
            <person name="Indic B."/>
            <person name="Wong-Bajracharya J."/>
            <person name="Merenyi Z."/>
            <person name="Ke H.-M."/>
            <person name="Monk M."/>
            <person name="Kocsube S."/>
            <person name="Drula E."/>
            <person name="Lipzen A."/>
            <person name="Balint B."/>
            <person name="Henrissat B."/>
            <person name="Andreopoulos B."/>
            <person name="Martin F.M."/>
            <person name="Harder C.B."/>
            <person name="Rigling D."/>
            <person name="Ford K.L."/>
            <person name="Foster G.D."/>
            <person name="Pangilinan J."/>
            <person name="Papanicolaou A."/>
            <person name="Barry K."/>
            <person name="LaButti K."/>
            <person name="Viragh M."/>
            <person name="Koriabine M."/>
            <person name="Yan M."/>
            <person name="Riley R."/>
            <person name="Champramary S."/>
            <person name="Plett K.L."/>
            <person name="Tsai I.J."/>
            <person name="Slot J."/>
            <person name="Sipos G."/>
            <person name="Plett J."/>
            <person name="Nagy L.G."/>
            <person name="Grigoriev I.V."/>
        </authorList>
    </citation>
    <scope>NUCLEOTIDE SEQUENCE</scope>
    <source>
        <strain evidence="2">ICMP 16352</strain>
    </source>
</reference>
<evidence type="ECO:0000313" key="3">
    <source>
        <dbReference type="Proteomes" id="UP001175227"/>
    </source>
</evidence>
<evidence type="ECO:0008006" key="4">
    <source>
        <dbReference type="Google" id="ProtNLM"/>
    </source>
</evidence>
<gene>
    <name evidence="2" type="ORF">IW261DRAFT_1552331</name>
</gene>
<proteinExistence type="predicted"/>
<accession>A0AA39P2G9</accession>
<feature type="signal peptide" evidence="1">
    <location>
        <begin position="1"/>
        <end position="23"/>
    </location>
</feature>
<protein>
    <recommendedName>
        <fullName evidence="4">Aminoglycoside phosphotransferase domain-containing protein</fullName>
    </recommendedName>
</protein>